<dbReference type="PhylomeDB" id="B4JHN0"/>
<organism evidence="11">
    <name type="scientific">Drosophila grimshawi</name>
    <name type="common">Hawaiian fruit fly</name>
    <name type="synonym">Idiomyia grimshawi</name>
    <dbReference type="NCBI Taxonomy" id="7222"/>
    <lineage>
        <taxon>Eukaryota</taxon>
        <taxon>Metazoa</taxon>
        <taxon>Ecdysozoa</taxon>
        <taxon>Arthropoda</taxon>
        <taxon>Hexapoda</taxon>
        <taxon>Insecta</taxon>
        <taxon>Pterygota</taxon>
        <taxon>Neoptera</taxon>
        <taxon>Endopterygota</taxon>
        <taxon>Diptera</taxon>
        <taxon>Brachycera</taxon>
        <taxon>Muscomorpha</taxon>
        <taxon>Ephydroidea</taxon>
        <taxon>Drosophilidae</taxon>
        <taxon>Drosophila</taxon>
        <taxon>Hawaiian Drosophila</taxon>
    </lineage>
</organism>
<dbReference type="HOGENOM" id="CLU_001265_46_15_1"/>
<dbReference type="EMBL" id="CH916369">
    <property type="protein sequence ID" value="EDV93869.1"/>
    <property type="molecule type" value="Genomic_DNA"/>
</dbReference>
<comment type="subcellular location">
    <subcellularLocation>
        <location evidence="1">Membrane</location>
        <topology evidence="1">Multi-pass membrane protein</topology>
    </subcellularLocation>
</comment>
<keyword evidence="5 8" id="KW-1133">Transmembrane helix</keyword>
<dbReference type="PROSITE" id="PS50850">
    <property type="entry name" value="MFS"/>
    <property type="match status" value="1"/>
</dbReference>
<feature type="transmembrane region" description="Helical" evidence="8">
    <location>
        <begin position="430"/>
        <end position="454"/>
    </location>
</feature>
<evidence type="ECO:0000259" key="9">
    <source>
        <dbReference type="PROSITE" id="PS50850"/>
    </source>
</evidence>
<sequence length="512" mass="56951">MNTRVGQQDPESKPVDSLQTDTSAGHEYEEVLDLIGFGRVQWCVLLASGLLLMMVINETMGMSYITIVSQCDFETSSMDKAVMSAASFIGIFCSSYFWGYLSDSIGRKSVLLYTTLTGNIVSLISIFIPNYWIYVVARYFVGFFIAGASSTTYAYLGEFFVTRLRPTIINYATLSVGVSTVYVPAVAWLVMSMHWSVEVTETISFRPWRLLTFFYLLPGVLGIIMLFRLPETPKLLISMGKIDEAYVVLNWIALQNAGKTLEDFKVKKIKSDICIGKENIMTVSNSPTVSFKNMWKETLPLFKKPYLRNFCISCLVMVGFFFSSAGMALWYPEILNRLRSDIAEDDMTVCDVIDASIDQAQLNVTTNICNDEVNTRSYIDTIIYGLVLIVGYILIGFVMNQIGRKLAITISLAIASTCAALLVWIQNEIIIIVCFCLYLVLPGLCVSVLSGAVVDLVPTHLRGKALCICLMLGRTGSVFGSNLIGILLESHCTITFGVFSGLVFGNYVLKYF</sequence>
<feature type="domain" description="Major facilitator superfamily (MFS) profile" evidence="9">
    <location>
        <begin position="44"/>
        <end position="512"/>
    </location>
</feature>
<evidence type="ECO:0000256" key="8">
    <source>
        <dbReference type="SAM" id="Phobius"/>
    </source>
</evidence>
<feature type="transmembrane region" description="Helical" evidence="8">
    <location>
        <begin position="466"/>
        <end position="487"/>
    </location>
</feature>
<name>B4JHN0_DROGR</name>
<protein>
    <submittedName>
        <fullName evidence="10">GH18056</fullName>
    </submittedName>
</protein>
<feature type="transmembrane region" description="Helical" evidence="8">
    <location>
        <begin position="110"/>
        <end position="133"/>
    </location>
</feature>
<dbReference type="OMA" id="DSMTVCQ"/>
<dbReference type="InterPro" id="IPR005828">
    <property type="entry name" value="MFS_sugar_transport-like"/>
</dbReference>
<proteinExistence type="inferred from homology"/>
<dbReference type="InParanoid" id="B4JHN0"/>
<feature type="transmembrane region" description="Helical" evidence="8">
    <location>
        <begin position="139"/>
        <end position="156"/>
    </location>
</feature>
<dbReference type="SUPFAM" id="SSF103473">
    <property type="entry name" value="MFS general substrate transporter"/>
    <property type="match status" value="1"/>
</dbReference>
<evidence type="ECO:0000313" key="10">
    <source>
        <dbReference type="EMBL" id="EDV93869.1"/>
    </source>
</evidence>
<dbReference type="STRING" id="7222.B4JHN0"/>
<evidence type="ECO:0000313" key="11">
    <source>
        <dbReference type="Proteomes" id="UP000001070"/>
    </source>
</evidence>
<feature type="transmembrane region" description="Helical" evidence="8">
    <location>
        <begin position="210"/>
        <end position="229"/>
    </location>
</feature>
<dbReference type="PANTHER" id="PTHR23511">
    <property type="entry name" value="SYNAPTIC VESICLE GLYCOPROTEIN 2"/>
    <property type="match status" value="1"/>
</dbReference>
<keyword evidence="4 8" id="KW-0812">Transmembrane</keyword>
<feature type="transmembrane region" description="Helical" evidence="8">
    <location>
        <begin position="381"/>
        <end position="399"/>
    </location>
</feature>
<dbReference type="Pfam" id="PF00083">
    <property type="entry name" value="Sugar_tr"/>
    <property type="match status" value="2"/>
</dbReference>
<dbReference type="GO" id="GO:0016020">
    <property type="term" value="C:membrane"/>
    <property type="evidence" value="ECO:0007669"/>
    <property type="project" value="UniProtKB-SubCell"/>
</dbReference>
<feature type="transmembrane region" description="Helical" evidence="8">
    <location>
        <begin position="493"/>
        <end position="509"/>
    </location>
</feature>
<evidence type="ECO:0000256" key="6">
    <source>
        <dbReference type="ARBA" id="ARBA00023136"/>
    </source>
</evidence>
<evidence type="ECO:0000256" key="3">
    <source>
        <dbReference type="ARBA" id="ARBA00022448"/>
    </source>
</evidence>
<dbReference type="Proteomes" id="UP000001070">
    <property type="component" value="Unassembled WGS sequence"/>
</dbReference>
<dbReference type="AlphaFoldDB" id="B4JHN0"/>
<keyword evidence="11" id="KW-1185">Reference proteome</keyword>
<reference evidence="10 11" key="1">
    <citation type="journal article" date="2007" name="Nature">
        <title>Evolution of genes and genomes on the Drosophila phylogeny.</title>
        <authorList>
            <consortium name="Drosophila 12 Genomes Consortium"/>
            <person name="Clark A.G."/>
            <person name="Eisen M.B."/>
            <person name="Smith D.R."/>
            <person name="Bergman C.M."/>
            <person name="Oliver B."/>
            <person name="Markow T.A."/>
            <person name="Kaufman T.C."/>
            <person name="Kellis M."/>
            <person name="Gelbart W."/>
            <person name="Iyer V.N."/>
            <person name="Pollard D.A."/>
            <person name="Sackton T.B."/>
            <person name="Larracuente A.M."/>
            <person name="Singh N.D."/>
            <person name="Abad J.P."/>
            <person name="Abt D.N."/>
            <person name="Adryan B."/>
            <person name="Aguade M."/>
            <person name="Akashi H."/>
            <person name="Anderson W.W."/>
            <person name="Aquadro C.F."/>
            <person name="Ardell D.H."/>
            <person name="Arguello R."/>
            <person name="Artieri C.G."/>
            <person name="Barbash D.A."/>
            <person name="Barker D."/>
            <person name="Barsanti P."/>
            <person name="Batterham P."/>
            <person name="Batzoglou S."/>
            <person name="Begun D."/>
            <person name="Bhutkar A."/>
            <person name="Blanco E."/>
            <person name="Bosak S.A."/>
            <person name="Bradley R.K."/>
            <person name="Brand A.D."/>
            <person name="Brent M.R."/>
            <person name="Brooks A.N."/>
            <person name="Brown R.H."/>
            <person name="Butlin R.K."/>
            <person name="Caggese C."/>
            <person name="Calvi B.R."/>
            <person name="Bernardo de Carvalho A."/>
            <person name="Caspi A."/>
            <person name="Castrezana S."/>
            <person name="Celniker S.E."/>
            <person name="Chang J.L."/>
            <person name="Chapple C."/>
            <person name="Chatterji S."/>
            <person name="Chinwalla A."/>
            <person name="Civetta A."/>
            <person name="Clifton S.W."/>
            <person name="Comeron J.M."/>
            <person name="Costello J.C."/>
            <person name="Coyne J.A."/>
            <person name="Daub J."/>
            <person name="David R.G."/>
            <person name="Delcher A.L."/>
            <person name="Delehaunty K."/>
            <person name="Do C.B."/>
            <person name="Ebling H."/>
            <person name="Edwards K."/>
            <person name="Eickbush T."/>
            <person name="Evans J.D."/>
            <person name="Filipski A."/>
            <person name="Findeiss S."/>
            <person name="Freyhult E."/>
            <person name="Fulton L."/>
            <person name="Fulton R."/>
            <person name="Garcia A.C."/>
            <person name="Gardiner A."/>
            <person name="Garfield D.A."/>
            <person name="Garvin B.E."/>
            <person name="Gibson G."/>
            <person name="Gilbert D."/>
            <person name="Gnerre S."/>
            <person name="Godfrey J."/>
            <person name="Good R."/>
            <person name="Gotea V."/>
            <person name="Gravely B."/>
            <person name="Greenberg A.J."/>
            <person name="Griffiths-Jones S."/>
            <person name="Gross S."/>
            <person name="Guigo R."/>
            <person name="Gustafson E.A."/>
            <person name="Haerty W."/>
            <person name="Hahn M.W."/>
            <person name="Halligan D.L."/>
            <person name="Halpern A.L."/>
            <person name="Halter G.M."/>
            <person name="Han M.V."/>
            <person name="Heger A."/>
            <person name="Hillier L."/>
            <person name="Hinrichs A.S."/>
            <person name="Holmes I."/>
            <person name="Hoskins R.A."/>
            <person name="Hubisz M.J."/>
            <person name="Hultmark D."/>
            <person name="Huntley M.A."/>
            <person name="Jaffe D.B."/>
            <person name="Jagadeeshan S."/>
            <person name="Jeck W.R."/>
            <person name="Johnson J."/>
            <person name="Jones C.D."/>
            <person name="Jordan W.C."/>
            <person name="Karpen G.H."/>
            <person name="Kataoka E."/>
            <person name="Keightley P.D."/>
            <person name="Kheradpour P."/>
            <person name="Kirkness E.F."/>
            <person name="Koerich L.B."/>
            <person name="Kristiansen K."/>
            <person name="Kudrna D."/>
            <person name="Kulathinal R.J."/>
            <person name="Kumar S."/>
            <person name="Kwok R."/>
            <person name="Lander E."/>
            <person name="Langley C.H."/>
            <person name="Lapoint R."/>
            <person name="Lazzaro B.P."/>
            <person name="Lee S.J."/>
            <person name="Levesque L."/>
            <person name="Li R."/>
            <person name="Lin C.F."/>
            <person name="Lin M.F."/>
            <person name="Lindblad-Toh K."/>
            <person name="Llopart A."/>
            <person name="Long M."/>
            <person name="Low L."/>
            <person name="Lozovsky E."/>
            <person name="Lu J."/>
            <person name="Luo M."/>
            <person name="Machado C.A."/>
            <person name="Makalowski W."/>
            <person name="Marzo M."/>
            <person name="Matsuda M."/>
            <person name="Matzkin L."/>
            <person name="McAllister B."/>
            <person name="McBride C.S."/>
            <person name="McKernan B."/>
            <person name="McKernan K."/>
            <person name="Mendez-Lago M."/>
            <person name="Minx P."/>
            <person name="Mollenhauer M.U."/>
            <person name="Montooth K."/>
            <person name="Mount S.M."/>
            <person name="Mu X."/>
            <person name="Myers E."/>
            <person name="Negre B."/>
            <person name="Newfeld S."/>
            <person name="Nielsen R."/>
            <person name="Noor M.A."/>
            <person name="O'Grady P."/>
            <person name="Pachter L."/>
            <person name="Papaceit M."/>
            <person name="Parisi M.J."/>
            <person name="Parisi M."/>
            <person name="Parts L."/>
            <person name="Pedersen J.S."/>
            <person name="Pesole G."/>
            <person name="Phillippy A.M."/>
            <person name="Ponting C.P."/>
            <person name="Pop M."/>
            <person name="Porcelli D."/>
            <person name="Powell J.R."/>
            <person name="Prohaska S."/>
            <person name="Pruitt K."/>
            <person name="Puig M."/>
            <person name="Quesneville H."/>
            <person name="Ram K.R."/>
            <person name="Rand D."/>
            <person name="Rasmussen M.D."/>
            <person name="Reed L.K."/>
            <person name="Reenan R."/>
            <person name="Reily A."/>
            <person name="Remington K.A."/>
            <person name="Rieger T.T."/>
            <person name="Ritchie M.G."/>
            <person name="Robin C."/>
            <person name="Rogers Y.H."/>
            <person name="Rohde C."/>
            <person name="Rozas J."/>
            <person name="Rubenfield M.J."/>
            <person name="Ruiz A."/>
            <person name="Russo S."/>
            <person name="Salzberg S.L."/>
            <person name="Sanchez-Gracia A."/>
            <person name="Saranga D.J."/>
            <person name="Sato H."/>
            <person name="Schaeffer S.W."/>
            <person name="Schatz M.C."/>
            <person name="Schlenke T."/>
            <person name="Schwartz R."/>
            <person name="Segarra C."/>
            <person name="Singh R.S."/>
            <person name="Sirot L."/>
            <person name="Sirota M."/>
            <person name="Sisneros N.B."/>
            <person name="Smith C.D."/>
            <person name="Smith T.F."/>
            <person name="Spieth J."/>
            <person name="Stage D.E."/>
            <person name="Stark A."/>
            <person name="Stephan W."/>
            <person name="Strausberg R.L."/>
            <person name="Strempel S."/>
            <person name="Sturgill D."/>
            <person name="Sutton G."/>
            <person name="Sutton G.G."/>
            <person name="Tao W."/>
            <person name="Teichmann S."/>
            <person name="Tobari Y.N."/>
            <person name="Tomimura Y."/>
            <person name="Tsolas J.M."/>
            <person name="Valente V.L."/>
            <person name="Venter E."/>
            <person name="Venter J.C."/>
            <person name="Vicario S."/>
            <person name="Vieira F.G."/>
            <person name="Vilella A.J."/>
            <person name="Villasante A."/>
            <person name="Walenz B."/>
            <person name="Wang J."/>
            <person name="Wasserman M."/>
            <person name="Watts T."/>
            <person name="Wilson D."/>
            <person name="Wilson R.K."/>
            <person name="Wing R.A."/>
            <person name="Wolfner M.F."/>
            <person name="Wong A."/>
            <person name="Wong G.K."/>
            <person name="Wu C.I."/>
            <person name="Wu G."/>
            <person name="Yamamoto D."/>
            <person name="Yang H.P."/>
            <person name="Yang S.P."/>
            <person name="Yorke J.A."/>
            <person name="Yoshida K."/>
            <person name="Zdobnov E."/>
            <person name="Zhang P."/>
            <person name="Zhang Y."/>
            <person name="Zimin A.V."/>
            <person name="Baldwin J."/>
            <person name="Abdouelleil A."/>
            <person name="Abdulkadir J."/>
            <person name="Abebe A."/>
            <person name="Abera B."/>
            <person name="Abreu J."/>
            <person name="Acer S.C."/>
            <person name="Aftuck L."/>
            <person name="Alexander A."/>
            <person name="An P."/>
            <person name="Anderson E."/>
            <person name="Anderson S."/>
            <person name="Arachi H."/>
            <person name="Azer M."/>
            <person name="Bachantsang P."/>
            <person name="Barry A."/>
            <person name="Bayul T."/>
            <person name="Berlin A."/>
            <person name="Bessette D."/>
            <person name="Bloom T."/>
            <person name="Blye J."/>
            <person name="Boguslavskiy L."/>
            <person name="Bonnet C."/>
            <person name="Boukhgalter B."/>
            <person name="Bourzgui I."/>
            <person name="Brown A."/>
            <person name="Cahill P."/>
            <person name="Channer S."/>
            <person name="Cheshatsang Y."/>
            <person name="Chuda L."/>
            <person name="Citroen M."/>
            <person name="Collymore A."/>
            <person name="Cooke P."/>
            <person name="Costello M."/>
            <person name="D'Aco K."/>
            <person name="Daza R."/>
            <person name="De Haan G."/>
            <person name="DeGray S."/>
            <person name="DeMaso C."/>
            <person name="Dhargay N."/>
            <person name="Dooley K."/>
            <person name="Dooley E."/>
            <person name="Doricent M."/>
            <person name="Dorje P."/>
            <person name="Dorjee K."/>
            <person name="Dupes A."/>
            <person name="Elong R."/>
            <person name="Falk J."/>
            <person name="Farina A."/>
            <person name="Faro S."/>
            <person name="Ferguson D."/>
            <person name="Fisher S."/>
            <person name="Foley C.D."/>
            <person name="Franke A."/>
            <person name="Friedrich D."/>
            <person name="Gadbois L."/>
            <person name="Gearin G."/>
            <person name="Gearin C.R."/>
            <person name="Giannoukos G."/>
            <person name="Goode T."/>
            <person name="Graham J."/>
            <person name="Grandbois E."/>
            <person name="Grewal S."/>
            <person name="Gyaltsen K."/>
            <person name="Hafez N."/>
            <person name="Hagos B."/>
            <person name="Hall J."/>
            <person name="Henson C."/>
            <person name="Hollinger A."/>
            <person name="Honan T."/>
            <person name="Huard M.D."/>
            <person name="Hughes L."/>
            <person name="Hurhula B."/>
            <person name="Husby M.E."/>
            <person name="Kamat A."/>
            <person name="Kanga B."/>
            <person name="Kashin S."/>
            <person name="Khazanovich D."/>
            <person name="Kisner P."/>
            <person name="Lance K."/>
            <person name="Lara M."/>
            <person name="Lee W."/>
            <person name="Lennon N."/>
            <person name="Letendre F."/>
            <person name="LeVine R."/>
            <person name="Lipovsky A."/>
            <person name="Liu X."/>
            <person name="Liu J."/>
            <person name="Liu S."/>
            <person name="Lokyitsang T."/>
            <person name="Lokyitsang Y."/>
            <person name="Lubonja R."/>
            <person name="Lui A."/>
            <person name="MacDonald P."/>
            <person name="Magnisalis V."/>
            <person name="Maru K."/>
            <person name="Matthews C."/>
            <person name="McCusker W."/>
            <person name="McDonough S."/>
            <person name="Mehta T."/>
            <person name="Meldrim J."/>
            <person name="Meneus L."/>
            <person name="Mihai O."/>
            <person name="Mihalev A."/>
            <person name="Mihova T."/>
            <person name="Mittelman R."/>
            <person name="Mlenga V."/>
            <person name="Montmayeur A."/>
            <person name="Mulrain L."/>
            <person name="Navidi A."/>
            <person name="Naylor J."/>
            <person name="Negash T."/>
            <person name="Nguyen T."/>
            <person name="Nguyen N."/>
            <person name="Nicol R."/>
            <person name="Norbu C."/>
            <person name="Norbu N."/>
            <person name="Novod N."/>
            <person name="O'Neill B."/>
            <person name="Osman S."/>
            <person name="Markiewicz E."/>
            <person name="Oyono O.L."/>
            <person name="Patti C."/>
            <person name="Phunkhang P."/>
            <person name="Pierre F."/>
            <person name="Priest M."/>
            <person name="Raghuraman S."/>
            <person name="Rege F."/>
            <person name="Reyes R."/>
            <person name="Rise C."/>
            <person name="Rogov P."/>
            <person name="Ross K."/>
            <person name="Ryan E."/>
            <person name="Settipalli S."/>
            <person name="Shea T."/>
            <person name="Sherpa N."/>
            <person name="Shi L."/>
            <person name="Shih D."/>
            <person name="Sparrow T."/>
            <person name="Spaulding J."/>
            <person name="Stalker J."/>
            <person name="Stange-Thomann N."/>
            <person name="Stavropoulos S."/>
            <person name="Stone C."/>
            <person name="Strader C."/>
            <person name="Tesfaye S."/>
            <person name="Thomson T."/>
            <person name="Thoulutsang Y."/>
            <person name="Thoulutsang D."/>
            <person name="Topham K."/>
            <person name="Topping I."/>
            <person name="Tsamla T."/>
            <person name="Vassiliev H."/>
            <person name="Vo A."/>
            <person name="Wangchuk T."/>
            <person name="Wangdi T."/>
            <person name="Weiand M."/>
            <person name="Wilkinson J."/>
            <person name="Wilson A."/>
            <person name="Yadav S."/>
            <person name="Young G."/>
            <person name="Yu Q."/>
            <person name="Zembek L."/>
            <person name="Zhong D."/>
            <person name="Zimmer A."/>
            <person name="Zwirko Z."/>
            <person name="Jaffe D.B."/>
            <person name="Alvarez P."/>
            <person name="Brockman W."/>
            <person name="Butler J."/>
            <person name="Chin C."/>
            <person name="Gnerre S."/>
            <person name="Grabherr M."/>
            <person name="Kleber M."/>
            <person name="Mauceli E."/>
            <person name="MacCallum I."/>
        </authorList>
    </citation>
    <scope>NUCLEOTIDE SEQUENCE [LARGE SCALE GENOMIC DNA]</scope>
    <source>
        <strain evidence="11">Tucson 15287-2541.00</strain>
    </source>
</reference>
<keyword evidence="6 8" id="KW-0472">Membrane</keyword>
<dbReference type="eggNOG" id="KOG0255">
    <property type="taxonomic scope" value="Eukaryota"/>
</dbReference>
<feature type="transmembrane region" description="Helical" evidence="8">
    <location>
        <begin position="310"/>
        <end position="331"/>
    </location>
</feature>
<dbReference type="Gene3D" id="1.20.1250.20">
    <property type="entry name" value="MFS general substrate transporter like domains"/>
    <property type="match status" value="1"/>
</dbReference>
<accession>B4JHN0</accession>
<evidence type="ECO:0000256" key="5">
    <source>
        <dbReference type="ARBA" id="ARBA00022989"/>
    </source>
</evidence>
<feature type="transmembrane region" description="Helical" evidence="8">
    <location>
        <begin position="81"/>
        <end position="98"/>
    </location>
</feature>
<evidence type="ECO:0000256" key="1">
    <source>
        <dbReference type="ARBA" id="ARBA00004141"/>
    </source>
</evidence>
<dbReference type="GO" id="GO:0022857">
    <property type="term" value="F:transmembrane transporter activity"/>
    <property type="evidence" value="ECO:0007669"/>
    <property type="project" value="InterPro"/>
</dbReference>
<evidence type="ECO:0000256" key="4">
    <source>
        <dbReference type="ARBA" id="ARBA00022692"/>
    </source>
</evidence>
<feature type="transmembrane region" description="Helical" evidence="8">
    <location>
        <begin position="406"/>
        <end position="424"/>
    </location>
</feature>
<dbReference type="OrthoDB" id="10262656at2759"/>
<feature type="region of interest" description="Disordered" evidence="7">
    <location>
        <begin position="1"/>
        <end position="22"/>
    </location>
</feature>
<dbReference type="InterPro" id="IPR036259">
    <property type="entry name" value="MFS_trans_sf"/>
</dbReference>
<dbReference type="KEGG" id="dgr:6564403"/>
<feature type="transmembrane region" description="Helical" evidence="8">
    <location>
        <begin position="42"/>
        <end position="69"/>
    </location>
</feature>
<gene>
    <name evidence="10" type="primary">Dgri\GH18056</name>
    <name evidence="10" type="ORF">Dgri_GH18056</name>
</gene>
<dbReference type="InterPro" id="IPR020846">
    <property type="entry name" value="MFS_dom"/>
</dbReference>
<feature type="transmembrane region" description="Helical" evidence="8">
    <location>
        <begin position="168"/>
        <end position="190"/>
    </location>
</feature>
<evidence type="ECO:0000256" key="2">
    <source>
        <dbReference type="ARBA" id="ARBA00008335"/>
    </source>
</evidence>
<comment type="similarity">
    <text evidence="2">Belongs to the major facilitator superfamily.</text>
</comment>
<keyword evidence="3" id="KW-0813">Transport</keyword>
<evidence type="ECO:0000256" key="7">
    <source>
        <dbReference type="SAM" id="MobiDB-lite"/>
    </source>
</evidence>
<dbReference type="PANTHER" id="PTHR23511:SF37">
    <property type="entry name" value="MAJOR FACILITATOR SUPERFAMILY (MFS) PROFILE DOMAIN-CONTAINING PROTEIN-RELATED"/>
    <property type="match status" value="1"/>
</dbReference>